<organism evidence="9 10">
    <name type="scientific">Ideonella lacteola</name>
    <dbReference type="NCBI Taxonomy" id="2984193"/>
    <lineage>
        <taxon>Bacteria</taxon>
        <taxon>Pseudomonadati</taxon>
        <taxon>Pseudomonadota</taxon>
        <taxon>Betaproteobacteria</taxon>
        <taxon>Burkholderiales</taxon>
        <taxon>Sphaerotilaceae</taxon>
        <taxon>Ideonella</taxon>
    </lineage>
</organism>
<dbReference type="EC" id="3.4.-.-" evidence="9"/>
<dbReference type="GO" id="GO:0016787">
    <property type="term" value="F:hydrolase activity"/>
    <property type="evidence" value="ECO:0007669"/>
    <property type="project" value="UniProtKB-KW"/>
</dbReference>
<keyword evidence="3 5" id="KW-0378">Hydrolase</keyword>
<dbReference type="InterPro" id="IPR000209">
    <property type="entry name" value="Peptidase_S8/S53_dom"/>
</dbReference>
<evidence type="ECO:0000313" key="10">
    <source>
        <dbReference type="Proteomes" id="UP001371218"/>
    </source>
</evidence>
<evidence type="ECO:0000256" key="5">
    <source>
        <dbReference type="PROSITE-ProRule" id="PRU01240"/>
    </source>
</evidence>
<evidence type="ECO:0000256" key="2">
    <source>
        <dbReference type="ARBA" id="ARBA00022670"/>
    </source>
</evidence>
<keyword evidence="6" id="KW-0732">Signal</keyword>
<dbReference type="InterPro" id="IPR050131">
    <property type="entry name" value="Peptidase_S8_subtilisin-like"/>
</dbReference>
<sequence>MKKFSARTLIALAAVAAMGSAVASPAQVDADLQRSELRYVASEVLVQFRAGHAEAARDAVLNSLGAKSVQRLRAAAEGELHRVSLPQGVSVQQAIRHLRAQGAVRFVEPNWIYTHQAGPNDPYYQDGSLWGVYGDASPGQQNQYGSQAAEAWAAGKKCSGKVVVAIIDEGVMTTHPDTQANIWVNPKEIAGNGIDDDGNGFIDDVNGWDFENNDNSTFDGVGDDHGTHVSGTIGAVRGNGIGTAGICGKVKMVNAKFLGANGGTTANAILAIDYITDLKTRQGLNLVASNNSWGGGGFSQALKDAIDRSGAANILFIAAAGNGNIFGVGQNTDNKPNYPSAYTSENIIAVASLTKTGAKSGFSNYGLTSVDLGAPGSGIWSTVPKTVNGVLTPSYASYDGTSMATPHVTGAVALYASLHPGLTAAEIKAAILAKTVPTDSLAGKTVTGGRLDVSGY</sequence>
<reference evidence="9 10" key="1">
    <citation type="submission" date="2024-04" db="EMBL/GenBank/DDBJ databases">
        <title>Novel species of the genus Ideonella isolated from streams.</title>
        <authorList>
            <person name="Lu H."/>
        </authorList>
    </citation>
    <scope>NUCLEOTIDE SEQUENCE [LARGE SCALE GENOMIC DNA]</scope>
    <source>
        <strain evidence="9 10">DXS29W</strain>
    </source>
</reference>
<evidence type="ECO:0000259" key="8">
    <source>
        <dbReference type="Pfam" id="PF22148"/>
    </source>
</evidence>
<evidence type="ECO:0000259" key="7">
    <source>
        <dbReference type="Pfam" id="PF00082"/>
    </source>
</evidence>
<evidence type="ECO:0000256" key="3">
    <source>
        <dbReference type="ARBA" id="ARBA00022801"/>
    </source>
</evidence>
<keyword evidence="10" id="KW-1185">Reference proteome</keyword>
<keyword evidence="2 5" id="KW-0645">Protease</keyword>
<evidence type="ECO:0000313" key="9">
    <source>
        <dbReference type="EMBL" id="MEK8031619.1"/>
    </source>
</evidence>
<dbReference type="InterPro" id="IPR054399">
    <property type="entry name" value="Fervidolysin-like_N_prodom"/>
</dbReference>
<dbReference type="InterPro" id="IPR023828">
    <property type="entry name" value="Peptidase_S8_Ser-AS"/>
</dbReference>
<feature type="domain" description="Fervidolysin-like N-terminal prodomain" evidence="8">
    <location>
        <begin position="28"/>
        <end position="110"/>
    </location>
</feature>
<dbReference type="RefSeq" id="WP_341426007.1">
    <property type="nucleotide sequence ID" value="NZ_JBBUTG010000006.1"/>
</dbReference>
<dbReference type="PROSITE" id="PS00138">
    <property type="entry name" value="SUBTILASE_SER"/>
    <property type="match status" value="1"/>
</dbReference>
<dbReference type="Proteomes" id="UP001371218">
    <property type="component" value="Unassembled WGS sequence"/>
</dbReference>
<feature type="domain" description="Peptidase S8/S53" evidence="7">
    <location>
        <begin position="161"/>
        <end position="435"/>
    </location>
</feature>
<protein>
    <submittedName>
        <fullName evidence="9">S8 family peptidase</fullName>
        <ecNumber evidence="9">3.4.-.-</ecNumber>
    </submittedName>
</protein>
<evidence type="ECO:0000256" key="6">
    <source>
        <dbReference type="SAM" id="SignalP"/>
    </source>
</evidence>
<dbReference type="PRINTS" id="PR00723">
    <property type="entry name" value="SUBTILISIN"/>
</dbReference>
<dbReference type="InterPro" id="IPR034204">
    <property type="entry name" value="PfSUB1-like_cat_dom"/>
</dbReference>
<comment type="caution">
    <text evidence="9">The sequence shown here is derived from an EMBL/GenBank/DDBJ whole genome shotgun (WGS) entry which is preliminary data.</text>
</comment>
<dbReference type="PANTHER" id="PTHR43806">
    <property type="entry name" value="PEPTIDASE S8"/>
    <property type="match status" value="1"/>
</dbReference>
<feature type="chain" id="PRO_5046041887" evidence="6">
    <location>
        <begin position="24"/>
        <end position="456"/>
    </location>
</feature>
<dbReference type="Gene3D" id="3.40.50.200">
    <property type="entry name" value="Peptidase S8/S53 domain"/>
    <property type="match status" value="1"/>
</dbReference>
<feature type="active site" description="Charge relay system" evidence="5">
    <location>
        <position position="225"/>
    </location>
</feature>
<name>A0ABU9BR55_9BURK</name>
<keyword evidence="4 5" id="KW-0720">Serine protease</keyword>
<dbReference type="PANTHER" id="PTHR43806:SF11">
    <property type="entry name" value="CEREVISIN-RELATED"/>
    <property type="match status" value="1"/>
</dbReference>
<feature type="active site" description="Charge relay system" evidence="5">
    <location>
        <position position="402"/>
    </location>
</feature>
<dbReference type="InterPro" id="IPR022398">
    <property type="entry name" value="Peptidase_S8_His-AS"/>
</dbReference>
<dbReference type="Pfam" id="PF00082">
    <property type="entry name" value="Peptidase_S8"/>
    <property type="match status" value="1"/>
</dbReference>
<dbReference type="InterPro" id="IPR036852">
    <property type="entry name" value="Peptidase_S8/S53_dom_sf"/>
</dbReference>
<dbReference type="InterPro" id="IPR015500">
    <property type="entry name" value="Peptidase_S8_subtilisin-rel"/>
</dbReference>
<dbReference type="PROSITE" id="PS51892">
    <property type="entry name" value="SUBTILASE"/>
    <property type="match status" value="1"/>
</dbReference>
<proteinExistence type="inferred from homology"/>
<accession>A0ABU9BR55</accession>
<dbReference type="Pfam" id="PF22148">
    <property type="entry name" value="Fervidolysin_NPro-like"/>
    <property type="match status" value="1"/>
</dbReference>
<comment type="similarity">
    <text evidence="1 5">Belongs to the peptidase S8 family.</text>
</comment>
<dbReference type="EMBL" id="JBBUTG010000006">
    <property type="protein sequence ID" value="MEK8031619.1"/>
    <property type="molecule type" value="Genomic_DNA"/>
</dbReference>
<gene>
    <name evidence="9" type="ORF">AACH06_12395</name>
</gene>
<evidence type="ECO:0000256" key="4">
    <source>
        <dbReference type="ARBA" id="ARBA00022825"/>
    </source>
</evidence>
<dbReference type="CDD" id="cd07473">
    <property type="entry name" value="Peptidases_S8_Subtilisin_like"/>
    <property type="match status" value="1"/>
</dbReference>
<feature type="active site" description="Charge relay system" evidence="5">
    <location>
        <position position="168"/>
    </location>
</feature>
<dbReference type="PROSITE" id="PS00137">
    <property type="entry name" value="SUBTILASE_HIS"/>
    <property type="match status" value="1"/>
</dbReference>
<feature type="signal peptide" evidence="6">
    <location>
        <begin position="1"/>
        <end position="23"/>
    </location>
</feature>
<dbReference type="SUPFAM" id="SSF52743">
    <property type="entry name" value="Subtilisin-like"/>
    <property type="match status" value="1"/>
</dbReference>
<evidence type="ECO:0000256" key="1">
    <source>
        <dbReference type="ARBA" id="ARBA00011073"/>
    </source>
</evidence>